<dbReference type="AlphaFoldDB" id="A0A200J9X4"/>
<gene>
    <name evidence="7" type="ORF">A5889_000715</name>
    <name evidence="6" type="ORF">A5889_002366</name>
</gene>
<dbReference type="RefSeq" id="WP_254909561.1">
    <property type="nucleotide sequence ID" value="NZ_CP147246.1"/>
</dbReference>
<protein>
    <recommendedName>
        <fullName evidence="5">HTH merR-type domain-containing protein</fullName>
    </recommendedName>
</protein>
<name>A0A200J9X4_9ENTE</name>
<reference evidence="7" key="2">
    <citation type="submission" date="2017-05" db="EMBL/GenBank/DDBJ databases">
        <authorList>
            <consortium name="The Broad Institute Genomics Platform"/>
            <consortium name="The Broad Institute Genomic Center for Infectious Diseases"/>
            <person name="Earl A."/>
            <person name="Manson A."/>
            <person name="Schwartman J."/>
            <person name="Gilmore M."/>
            <person name="Abouelleil A."/>
            <person name="Cao P."/>
            <person name="Chapman S."/>
            <person name="Cusick C."/>
            <person name="Shea T."/>
            <person name="Young S."/>
            <person name="Neafsey D."/>
            <person name="Nusbaum C."/>
            <person name="Birren B."/>
        </authorList>
    </citation>
    <scope>NUCLEOTIDE SEQUENCE</scope>
    <source>
        <strain evidence="7">9D6_DIV0238</strain>
    </source>
</reference>
<dbReference type="PANTHER" id="PTHR30204:SF69">
    <property type="entry name" value="MERR-FAMILY TRANSCRIPTIONAL REGULATOR"/>
    <property type="match status" value="1"/>
</dbReference>
<evidence type="ECO:0000313" key="8">
    <source>
        <dbReference type="Proteomes" id="UP000196151"/>
    </source>
</evidence>
<dbReference type="InterPro" id="IPR009061">
    <property type="entry name" value="DNA-bd_dom_put_sf"/>
</dbReference>
<reference evidence="6" key="1">
    <citation type="submission" date="2017-05" db="EMBL/GenBank/DDBJ databases">
        <title>The Genome Sequence of Enterococcus sp. 9D6_DIV0238.</title>
        <authorList>
            <consortium name="The Broad Institute Genomics Platform"/>
            <consortium name="The Broad Institute Genomic Center for Infectious Diseases"/>
            <person name="Earl A."/>
            <person name="Manson A."/>
            <person name="Schwartman J."/>
            <person name="Gilmore M."/>
            <person name="Abouelleil A."/>
            <person name="Cao P."/>
            <person name="Chapman S."/>
            <person name="Cusick C."/>
            <person name="Shea T."/>
            <person name="Young S."/>
            <person name="Neafsey D."/>
            <person name="Nusbaum C."/>
            <person name="Birren B."/>
        </authorList>
    </citation>
    <scope>NUCLEOTIDE SEQUENCE [LARGE SCALE GENOMIC DNA]</scope>
    <source>
        <strain evidence="6">9D6_DIV0238</strain>
    </source>
</reference>
<dbReference type="CDD" id="cd01109">
    <property type="entry name" value="HTH_YyaN"/>
    <property type="match status" value="1"/>
</dbReference>
<dbReference type="GO" id="GO:0003700">
    <property type="term" value="F:DNA-binding transcription factor activity"/>
    <property type="evidence" value="ECO:0007669"/>
    <property type="project" value="InterPro"/>
</dbReference>
<keyword evidence="8" id="KW-1185">Reference proteome</keyword>
<dbReference type="PRINTS" id="PR00040">
    <property type="entry name" value="HTHMERR"/>
</dbReference>
<dbReference type="InterPro" id="IPR000551">
    <property type="entry name" value="MerR-type_HTH_dom"/>
</dbReference>
<evidence type="ECO:0000313" key="7">
    <source>
        <dbReference type="EMBL" id="WYJ93219.1"/>
    </source>
</evidence>
<keyword evidence="1" id="KW-0678">Repressor</keyword>
<dbReference type="SMART" id="SM00422">
    <property type="entry name" value="HTH_MERR"/>
    <property type="match status" value="1"/>
</dbReference>
<evidence type="ECO:0000256" key="4">
    <source>
        <dbReference type="ARBA" id="ARBA00023163"/>
    </source>
</evidence>
<proteinExistence type="predicted"/>
<evidence type="ECO:0000256" key="2">
    <source>
        <dbReference type="ARBA" id="ARBA00023015"/>
    </source>
</evidence>
<accession>A0A200J9X4</accession>
<dbReference type="GO" id="GO:0003677">
    <property type="term" value="F:DNA binding"/>
    <property type="evidence" value="ECO:0007669"/>
    <property type="project" value="UniProtKB-KW"/>
</dbReference>
<dbReference type="EMBL" id="CP147246">
    <property type="protein sequence ID" value="WYJ93219.1"/>
    <property type="molecule type" value="Genomic_DNA"/>
</dbReference>
<evidence type="ECO:0000256" key="3">
    <source>
        <dbReference type="ARBA" id="ARBA00023125"/>
    </source>
</evidence>
<sequence length="124" mass="14926">MLDIYTISEFAKKIGFSEHTLRYYEKEGLIEPFRDEHNYRLYGKEDIEWATFIIKLKNTGISLKEIKTYTQLRKIGDATITARKELLLKHRSKILAEYEKVRNHLHLLDDKISLYEELEEKYNQ</sequence>
<evidence type="ECO:0000259" key="5">
    <source>
        <dbReference type="PROSITE" id="PS50937"/>
    </source>
</evidence>
<dbReference type="Proteomes" id="UP000196151">
    <property type="component" value="Chromosome"/>
</dbReference>
<dbReference type="InterPro" id="IPR047057">
    <property type="entry name" value="MerR_fam"/>
</dbReference>
<evidence type="ECO:0000313" key="6">
    <source>
        <dbReference type="EMBL" id="OUZ33651.1"/>
    </source>
</evidence>
<dbReference type="PROSITE" id="PS50937">
    <property type="entry name" value="HTH_MERR_2"/>
    <property type="match status" value="1"/>
</dbReference>
<evidence type="ECO:0000256" key="1">
    <source>
        <dbReference type="ARBA" id="ARBA00022491"/>
    </source>
</evidence>
<keyword evidence="2" id="KW-0805">Transcription regulation</keyword>
<dbReference type="Pfam" id="PF13411">
    <property type="entry name" value="MerR_1"/>
    <property type="match status" value="1"/>
</dbReference>
<organism evidence="6">
    <name type="scientific">Candidatus Enterococcus dunnyi</name>
    <dbReference type="NCBI Taxonomy" id="1834192"/>
    <lineage>
        <taxon>Bacteria</taxon>
        <taxon>Bacillati</taxon>
        <taxon>Bacillota</taxon>
        <taxon>Bacilli</taxon>
        <taxon>Lactobacillales</taxon>
        <taxon>Enterococcaceae</taxon>
        <taxon>Enterococcus</taxon>
    </lineage>
</organism>
<dbReference type="EMBL" id="NIBQ01000002">
    <property type="protein sequence ID" value="OUZ33651.1"/>
    <property type="molecule type" value="Genomic_DNA"/>
</dbReference>
<dbReference type="PANTHER" id="PTHR30204">
    <property type="entry name" value="REDOX-CYCLING DRUG-SENSING TRANSCRIPTIONAL ACTIVATOR SOXR"/>
    <property type="match status" value="1"/>
</dbReference>
<dbReference type="SUPFAM" id="SSF46955">
    <property type="entry name" value="Putative DNA-binding domain"/>
    <property type="match status" value="1"/>
</dbReference>
<keyword evidence="4" id="KW-0804">Transcription</keyword>
<feature type="domain" description="HTH merR-type" evidence="5">
    <location>
        <begin position="1"/>
        <end position="72"/>
    </location>
</feature>
<dbReference type="Gene3D" id="1.10.1660.10">
    <property type="match status" value="1"/>
</dbReference>
<reference evidence="7" key="3">
    <citation type="submission" date="2024-03" db="EMBL/GenBank/DDBJ databases">
        <title>The Genome Sequence of Enterococcus sp. DIV0238c.</title>
        <authorList>
            <consortium name="The Broad Institute Genomics Platform"/>
            <consortium name="The Broad Institute Microbial Omics Core"/>
            <consortium name="The Broad Institute Genomic Center for Infectious Diseases"/>
            <person name="Earl A."/>
            <person name="Manson A."/>
            <person name="Gilmore M."/>
            <person name="Schwartman J."/>
            <person name="Shea T."/>
            <person name="Abouelleil A."/>
            <person name="Cao P."/>
            <person name="Chapman S."/>
            <person name="Cusick C."/>
            <person name="Young S."/>
            <person name="Neafsey D."/>
            <person name="Nusbaum C."/>
            <person name="Birren B."/>
        </authorList>
    </citation>
    <scope>NUCLEOTIDE SEQUENCE</scope>
    <source>
        <strain evidence="7">9D6_DIV0238</strain>
    </source>
</reference>
<keyword evidence="3" id="KW-0238">DNA-binding</keyword>